<reference evidence="1 2" key="1">
    <citation type="submission" date="2018-10" db="EMBL/GenBank/DDBJ databases">
        <title>Co-occurring genomic capacity for anaerobic methane metabolism and dissimilatory sulfite reduction discovered in the Korarchaeota.</title>
        <authorList>
            <person name="Mckay L.J."/>
            <person name="Dlakic M."/>
            <person name="Fields M.W."/>
            <person name="Delmont T.O."/>
            <person name="Eren A.M."/>
            <person name="Jay Z.J."/>
            <person name="Klingelsmith K.B."/>
            <person name="Rusch D.B."/>
            <person name="Inskeep W.P."/>
        </authorList>
    </citation>
    <scope>NUCLEOTIDE SEQUENCE [LARGE SCALE GENOMIC DNA]</scope>
    <source>
        <strain evidence="1 2">WS</strain>
    </source>
</reference>
<evidence type="ECO:0000313" key="1">
    <source>
        <dbReference type="EMBL" id="RSN70107.1"/>
    </source>
</evidence>
<dbReference type="OMA" id="WREDTRI"/>
<dbReference type="RefSeq" id="WP_012310089.1">
    <property type="nucleotide sequence ID" value="NZ_RCOR01000014.1"/>
</dbReference>
<sequence length="207" mass="23449">MRIEAAQKVRIKELLAGEFEEVSIEGTRYFRLPWGSVSRVRIMGLVLDSTMKEDGSFATLELHDGTASIQVRAWEEDVNSLIDPDTGRIYEAGSMIDLIGRVKSWKDSIYLSPVLVMKVRDPNAILLRELEILRRELRLRGKPKLRNLKEDMKVIIRALKELGPLSAEEVADLLKGEVDDVRMLLDEMVASGLLYESGGKYGYIGQR</sequence>
<name>A0A3R9RJF0_9CREN</name>
<proteinExistence type="predicted"/>
<gene>
    <name evidence="1" type="ORF">D9Q81_02030</name>
</gene>
<dbReference type="GeneID" id="6094929"/>
<dbReference type="SUPFAM" id="SSF50249">
    <property type="entry name" value="Nucleic acid-binding proteins"/>
    <property type="match status" value="1"/>
</dbReference>
<dbReference type="EMBL" id="RCOR01000014">
    <property type="protein sequence ID" value="RSN70107.1"/>
    <property type="molecule type" value="Genomic_DNA"/>
</dbReference>
<dbReference type="InterPro" id="IPR012340">
    <property type="entry name" value="NA-bd_OB-fold"/>
</dbReference>
<comment type="caution">
    <text evidence="1">The sequence shown here is derived from an EMBL/GenBank/DDBJ whole genome shotgun (WGS) entry which is preliminary data.</text>
</comment>
<dbReference type="Gene3D" id="2.40.50.140">
    <property type="entry name" value="Nucleic acid-binding proteins"/>
    <property type="match status" value="1"/>
</dbReference>
<evidence type="ECO:0000313" key="2">
    <source>
        <dbReference type="Proteomes" id="UP000278149"/>
    </source>
</evidence>
<organism evidence="1 2">
    <name type="scientific">Candidatus Korarchaeum cryptofilum</name>
    <dbReference type="NCBI Taxonomy" id="498846"/>
    <lineage>
        <taxon>Archaea</taxon>
        <taxon>Thermoproteota</taxon>
        <taxon>Candidatus Korarchaeia</taxon>
        <taxon>Candidatus Korarchaeales</taxon>
        <taxon>Candidatus Korarchaeaceae</taxon>
        <taxon>Candidatus Korarchaeum</taxon>
    </lineage>
</organism>
<dbReference type="AlphaFoldDB" id="A0A3R9RJF0"/>
<protein>
    <recommendedName>
        <fullName evidence="3">OB domain-containing protein</fullName>
    </recommendedName>
</protein>
<dbReference type="Proteomes" id="UP000278149">
    <property type="component" value="Unassembled WGS sequence"/>
</dbReference>
<accession>A0A3R9RJF0</accession>
<evidence type="ECO:0008006" key="3">
    <source>
        <dbReference type="Google" id="ProtNLM"/>
    </source>
</evidence>